<reference evidence="1 2" key="1">
    <citation type="journal article" date="2019" name="G3 (Bethesda)">
        <title>Sequencing of a Wild Apple (Malus baccata) Genome Unravels the Differences Between Cultivated and Wild Apple Species Regarding Disease Resistance and Cold Tolerance.</title>
        <authorList>
            <person name="Chen X."/>
        </authorList>
    </citation>
    <scope>NUCLEOTIDE SEQUENCE [LARGE SCALE GENOMIC DNA]</scope>
    <source>
        <strain evidence="2">cv. Shandingzi</strain>
        <tissue evidence="1">Leaves</tissue>
    </source>
</reference>
<gene>
    <name evidence="1" type="ORF">C1H46_042733</name>
</gene>
<evidence type="ECO:0000313" key="2">
    <source>
        <dbReference type="Proteomes" id="UP000315295"/>
    </source>
</evidence>
<proteinExistence type="predicted"/>
<comment type="caution">
    <text evidence="1">The sequence shown here is derived from an EMBL/GenBank/DDBJ whole genome shotgun (WGS) entry which is preliminary data.</text>
</comment>
<keyword evidence="2" id="KW-1185">Reference proteome</keyword>
<dbReference type="AlphaFoldDB" id="A0A540KBX3"/>
<dbReference type="Proteomes" id="UP000315295">
    <property type="component" value="Unassembled WGS sequence"/>
</dbReference>
<organism evidence="1 2">
    <name type="scientific">Malus baccata</name>
    <name type="common">Siberian crab apple</name>
    <name type="synonym">Pyrus baccata</name>
    <dbReference type="NCBI Taxonomy" id="106549"/>
    <lineage>
        <taxon>Eukaryota</taxon>
        <taxon>Viridiplantae</taxon>
        <taxon>Streptophyta</taxon>
        <taxon>Embryophyta</taxon>
        <taxon>Tracheophyta</taxon>
        <taxon>Spermatophyta</taxon>
        <taxon>Magnoliopsida</taxon>
        <taxon>eudicotyledons</taxon>
        <taxon>Gunneridae</taxon>
        <taxon>Pentapetalae</taxon>
        <taxon>rosids</taxon>
        <taxon>fabids</taxon>
        <taxon>Rosales</taxon>
        <taxon>Rosaceae</taxon>
        <taxon>Amygdaloideae</taxon>
        <taxon>Maleae</taxon>
        <taxon>Malus</taxon>
    </lineage>
</organism>
<protein>
    <submittedName>
        <fullName evidence="1">Uncharacterized protein</fullName>
    </submittedName>
</protein>
<accession>A0A540KBX3</accession>
<sequence>MVASSDWVILLRKLQLLAQKLTQNLAFVYAHRLACPKEILVASSNCHSKQFAQYPDRINIHSFKKMFQSMQSETAFLKFDQIWRVVKETLYLELFSTTFPTTPVHYPSL</sequence>
<dbReference type="EMBL" id="VIEB01001500">
    <property type="protein sequence ID" value="TQD71733.1"/>
    <property type="molecule type" value="Genomic_DNA"/>
</dbReference>
<evidence type="ECO:0000313" key="1">
    <source>
        <dbReference type="EMBL" id="TQD71733.1"/>
    </source>
</evidence>
<name>A0A540KBX3_MALBA</name>